<proteinExistence type="predicted"/>
<evidence type="ECO:0000256" key="1">
    <source>
        <dbReference type="SAM" id="MobiDB-lite"/>
    </source>
</evidence>
<accession>A0ABN3KJZ8</accession>
<evidence type="ECO:0000313" key="3">
    <source>
        <dbReference type="Proteomes" id="UP001501638"/>
    </source>
</evidence>
<dbReference type="Proteomes" id="UP001501638">
    <property type="component" value="Unassembled WGS sequence"/>
</dbReference>
<protein>
    <submittedName>
        <fullName evidence="2">Uncharacterized protein</fullName>
    </submittedName>
</protein>
<feature type="region of interest" description="Disordered" evidence="1">
    <location>
        <begin position="164"/>
        <end position="231"/>
    </location>
</feature>
<name>A0ABN3KJZ8_9ACTN</name>
<reference evidence="2 3" key="1">
    <citation type="journal article" date="2019" name="Int. J. Syst. Evol. Microbiol.">
        <title>The Global Catalogue of Microorganisms (GCM) 10K type strain sequencing project: providing services to taxonomists for standard genome sequencing and annotation.</title>
        <authorList>
            <consortium name="The Broad Institute Genomics Platform"/>
            <consortium name="The Broad Institute Genome Sequencing Center for Infectious Disease"/>
            <person name="Wu L."/>
            <person name="Ma J."/>
        </authorList>
    </citation>
    <scope>NUCLEOTIDE SEQUENCE [LARGE SCALE GENOMIC DNA]</scope>
    <source>
        <strain evidence="2 3">JCM 6305</strain>
    </source>
</reference>
<dbReference type="EMBL" id="BAAASZ010000051">
    <property type="protein sequence ID" value="GAA2464258.1"/>
    <property type="molecule type" value="Genomic_DNA"/>
</dbReference>
<organism evidence="2 3">
    <name type="scientific">Streptomyces macrosporus</name>
    <dbReference type="NCBI Taxonomy" id="44032"/>
    <lineage>
        <taxon>Bacteria</taxon>
        <taxon>Bacillati</taxon>
        <taxon>Actinomycetota</taxon>
        <taxon>Actinomycetes</taxon>
        <taxon>Kitasatosporales</taxon>
        <taxon>Streptomycetaceae</taxon>
        <taxon>Streptomyces</taxon>
    </lineage>
</organism>
<evidence type="ECO:0000313" key="2">
    <source>
        <dbReference type="EMBL" id="GAA2464258.1"/>
    </source>
</evidence>
<comment type="caution">
    <text evidence="2">The sequence shown here is derived from an EMBL/GenBank/DDBJ whole genome shotgun (WGS) entry which is preliminary data.</text>
</comment>
<keyword evidence="3" id="KW-1185">Reference proteome</keyword>
<sequence>MRSVRQFDLDRVAGAHHAAGPDDAHHPGLADDVAVLVAADDLLRQARPEVLDPEAGVAQSGELHDRLAAEAQQRARGRAEQVDAAGGDVLAELPRPHVEPRPADLVEQLLVDQVHLAQVRLGGVLGDARAVLDRHPRVDVPLHPEPGEQRDAVPVRLGERVRAVAADRRDRPAHRAAPLRPWHRCRPVPPAPSCREPSPASRRREGGWTAGRAGARGSVRAQYRGNAQPPG</sequence>
<feature type="compositionally biased region" description="Low complexity" evidence="1">
    <location>
        <begin position="210"/>
        <end position="221"/>
    </location>
</feature>
<gene>
    <name evidence="2" type="ORF">GCM10010405_55770</name>
</gene>